<dbReference type="PANTHER" id="PTHR46922">
    <property type="entry name" value="DHHA1 DOMAIN PROTEIN"/>
    <property type="match status" value="1"/>
</dbReference>
<dbReference type="EMBL" id="CAJHUC010000980">
    <property type="protein sequence ID" value="CAD7699251.1"/>
    <property type="molecule type" value="Genomic_DNA"/>
</dbReference>
<sequence>MDPPADPPPAVVCYHYPCLDGVFAALAARLGLPEGGPRVRFVPLTVHSPPSCAADLGLEGGEHVYLLDYVGPRGFALNVAKVVRRLTVLDHHKTALDILPGRGSGCPANMDVVLDMKRSAATIAMDYFKPRAVLDSPKLRWAFRYVEDADLARWKLKNSKPYTAGIARKNLEFDFNKNPRIFDQLLRLDTAEMTRMGRKKMRADLGLMEPIVRQAFEVAIGGADAAGRDWGRCLAARADDLHHLRSGIGNRLARMSRARGLRAIGLVAYFEPEMNDRRKIKCSLRSLGREDTTKISEFFGGGGHTNASSCFVDFEAFQTWRT</sequence>
<accession>A0A8S1IZ48</accession>
<comment type="caution">
    <text evidence="1">The sequence shown here is derived from an EMBL/GenBank/DDBJ whole genome shotgun (WGS) entry which is preliminary data.</text>
</comment>
<protein>
    <recommendedName>
        <fullName evidence="3">DHHA1 domain-containing protein</fullName>
    </recommendedName>
</protein>
<evidence type="ECO:0008006" key="3">
    <source>
        <dbReference type="Google" id="ProtNLM"/>
    </source>
</evidence>
<dbReference type="InterPro" id="IPR038763">
    <property type="entry name" value="DHH_sf"/>
</dbReference>
<dbReference type="PANTHER" id="PTHR46922:SF4">
    <property type="entry name" value="DHHA1 DOMAIN PROTEIN"/>
    <property type="match status" value="1"/>
</dbReference>
<name>A0A8S1IZ48_9CHLO</name>
<organism evidence="1 2">
    <name type="scientific">Ostreobium quekettii</name>
    <dbReference type="NCBI Taxonomy" id="121088"/>
    <lineage>
        <taxon>Eukaryota</taxon>
        <taxon>Viridiplantae</taxon>
        <taxon>Chlorophyta</taxon>
        <taxon>core chlorophytes</taxon>
        <taxon>Ulvophyceae</taxon>
        <taxon>TCBD clade</taxon>
        <taxon>Bryopsidales</taxon>
        <taxon>Ostreobineae</taxon>
        <taxon>Ostreobiaceae</taxon>
        <taxon>Ostreobium</taxon>
    </lineage>
</organism>
<dbReference type="AlphaFoldDB" id="A0A8S1IZ48"/>
<gene>
    <name evidence="1" type="ORF">OSTQU699_LOCUS4610</name>
</gene>
<dbReference type="SUPFAM" id="SSF64182">
    <property type="entry name" value="DHH phosphoesterases"/>
    <property type="match status" value="1"/>
</dbReference>
<reference evidence="1" key="1">
    <citation type="submission" date="2020-12" db="EMBL/GenBank/DDBJ databases">
        <authorList>
            <person name="Iha C."/>
        </authorList>
    </citation>
    <scope>NUCLEOTIDE SEQUENCE</scope>
</reference>
<keyword evidence="2" id="KW-1185">Reference proteome</keyword>
<dbReference type="Proteomes" id="UP000708148">
    <property type="component" value="Unassembled WGS sequence"/>
</dbReference>
<evidence type="ECO:0000313" key="2">
    <source>
        <dbReference type="Proteomes" id="UP000708148"/>
    </source>
</evidence>
<evidence type="ECO:0000313" key="1">
    <source>
        <dbReference type="EMBL" id="CAD7699251.1"/>
    </source>
</evidence>
<dbReference type="OrthoDB" id="443832at2759"/>
<dbReference type="Gene3D" id="3.10.310.30">
    <property type="match status" value="1"/>
</dbReference>
<proteinExistence type="predicted"/>